<dbReference type="GO" id="GO:0008270">
    <property type="term" value="F:zinc ion binding"/>
    <property type="evidence" value="ECO:0007669"/>
    <property type="project" value="UniProtKB-KW"/>
</dbReference>
<proteinExistence type="predicted"/>
<evidence type="ECO:0000256" key="3">
    <source>
        <dbReference type="ARBA" id="ARBA00004906"/>
    </source>
</evidence>
<comment type="caution">
    <text evidence="16">The sequence shown here is derived from an EMBL/GenBank/DDBJ whole genome shotgun (WGS) entry which is preliminary data.</text>
</comment>
<dbReference type="SUPFAM" id="SSF57850">
    <property type="entry name" value="RING/U-box"/>
    <property type="match status" value="1"/>
</dbReference>
<keyword evidence="11" id="KW-1133">Transmembrane helix</keyword>
<dbReference type="Gramene" id="TVU29649">
    <property type="protein sequence ID" value="TVU29649"/>
    <property type="gene ID" value="EJB05_21225"/>
</dbReference>
<gene>
    <name evidence="16" type="ORF">EJB05_21225</name>
</gene>
<evidence type="ECO:0000256" key="2">
    <source>
        <dbReference type="ARBA" id="ARBA00004167"/>
    </source>
</evidence>
<evidence type="ECO:0000256" key="6">
    <source>
        <dbReference type="ARBA" id="ARBA00022692"/>
    </source>
</evidence>
<sequence length="272" mass="29285">MSPSSPTLPAPGVRPGYIRATVRMLPPPTQHSDQAPAPPPYGLVDTAERRSRLPSSRGARGRRRPPDRRRHRRRDQRPLALRRLVRRLRFTPSVLHHFFRPSGRRNRTARGVDPELLRSLPVTVYRAAAAKGSSDDEAKCAVCLAKLEDGEAARFLPRCGHGFHAGCVDMWLASHTTCPLCRLTIAKPDVTLPASALAPALPPVAPEPANYDSITLPASVLIGLPDHNQGAVNAASPSTDRVPATAMLVIEIPKSAAPTPRDAAKSPGSARG</sequence>
<protein>
    <recommendedName>
        <fullName evidence="4">RING-type E3 ubiquitin transferase</fullName>
        <ecNumber evidence="4">2.3.2.27</ecNumber>
    </recommendedName>
</protein>
<evidence type="ECO:0000256" key="4">
    <source>
        <dbReference type="ARBA" id="ARBA00012483"/>
    </source>
</evidence>
<dbReference type="PANTHER" id="PTHR46913:SF1">
    <property type="entry name" value="RING-H2 FINGER PROTEIN ATL16"/>
    <property type="match status" value="1"/>
</dbReference>
<dbReference type="Proteomes" id="UP000324897">
    <property type="component" value="Chromosome 1"/>
</dbReference>
<name>A0A5J9V0K8_9POAL</name>
<evidence type="ECO:0000256" key="1">
    <source>
        <dbReference type="ARBA" id="ARBA00000900"/>
    </source>
</evidence>
<dbReference type="CDD" id="cd16461">
    <property type="entry name" value="RING-H2_EL5-like"/>
    <property type="match status" value="1"/>
</dbReference>
<evidence type="ECO:0000256" key="14">
    <source>
        <dbReference type="SAM" id="MobiDB-lite"/>
    </source>
</evidence>
<comment type="subcellular location">
    <subcellularLocation>
        <location evidence="2">Membrane</location>
        <topology evidence="2">Single-pass membrane protein</topology>
    </subcellularLocation>
</comment>
<reference evidence="16 17" key="1">
    <citation type="journal article" date="2019" name="Sci. Rep.">
        <title>A high-quality genome of Eragrostis curvula grass provides insights into Poaceae evolution and supports new strategies to enhance forage quality.</title>
        <authorList>
            <person name="Carballo J."/>
            <person name="Santos B.A.C.M."/>
            <person name="Zappacosta D."/>
            <person name="Garbus I."/>
            <person name="Selva J.P."/>
            <person name="Gallo C.A."/>
            <person name="Diaz A."/>
            <person name="Albertini E."/>
            <person name="Caccamo M."/>
            <person name="Echenique V."/>
        </authorList>
    </citation>
    <scope>NUCLEOTIDE SEQUENCE [LARGE SCALE GENOMIC DNA]</scope>
    <source>
        <strain evidence="17">cv. Victoria</strain>
        <tissue evidence="16">Leaf</tissue>
    </source>
</reference>
<comment type="pathway">
    <text evidence="3">Protein modification; protein ubiquitination.</text>
</comment>
<keyword evidence="10" id="KW-0862">Zinc</keyword>
<accession>A0A5J9V0K8</accession>
<evidence type="ECO:0000313" key="17">
    <source>
        <dbReference type="Proteomes" id="UP000324897"/>
    </source>
</evidence>
<evidence type="ECO:0000256" key="12">
    <source>
        <dbReference type="ARBA" id="ARBA00023136"/>
    </source>
</evidence>
<dbReference type="OrthoDB" id="773225at2759"/>
<dbReference type="AlphaFoldDB" id="A0A5J9V0K8"/>
<dbReference type="EC" id="2.3.2.27" evidence="4"/>
<keyword evidence="9" id="KW-0833">Ubl conjugation pathway</keyword>
<feature type="compositionally biased region" description="Basic residues" evidence="14">
    <location>
        <begin position="59"/>
        <end position="75"/>
    </location>
</feature>
<organism evidence="16 17">
    <name type="scientific">Eragrostis curvula</name>
    <name type="common">weeping love grass</name>
    <dbReference type="NCBI Taxonomy" id="38414"/>
    <lineage>
        <taxon>Eukaryota</taxon>
        <taxon>Viridiplantae</taxon>
        <taxon>Streptophyta</taxon>
        <taxon>Embryophyta</taxon>
        <taxon>Tracheophyta</taxon>
        <taxon>Spermatophyta</taxon>
        <taxon>Magnoliopsida</taxon>
        <taxon>Liliopsida</taxon>
        <taxon>Poales</taxon>
        <taxon>Poaceae</taxon>
        <taxon>PACMAD clade</taxon>
        <taxon>Chloridoideae</taxon>
        <taxon>Eragrostideae</taxon>
        <taxon>Eragrostidinae</taxon>
        <taxon>Eragrostis</taxon>
    </lineage>
</organism>
<evidence type="ECO:0000313" key="16">
    <source>
        <dbReference type="EMBL" id="TVU29649.1"/>
    </source>
</evidence>
<dbReference type="Gene3D" id="3.30.40.10">
    <property type="entry name" value="Zinc/RING finger domain, C3HC4 (zinc finger)"/>
    <property type="match status" value="1"/>
</dbReference>
<feature type="non-terminal residue" evidence="16">
    <location>
        <position position="1"/>
    </location>
</feature>
<keyword evidence="17" id="KW-1185">Reference proteome</keyword>
<keyword evidence="8 13" id="KW-0863">Zinc-finger</keyword>
<evidence type="ECO:0000256" key="10">
    <source>
        <dbReference type="ARBA" id="ARBA00022833"/>
    </source>
</evidence>
<evidence type="ECO:0000256" key="5">
    <source>
        <dbReference type="ARBA" id="ARBA00022679"/>
    </source>
</evidence>
<dbReference type="InterPro" id="IPR013083">
    <property type="entry name" value="Znf_RING/FYVE/PHD"/>
</dbReference>
<dbReference type="FunFam" id="3.30.40.10:FF:000187">
    <property type="entry name" value="E3 ubiquitin-protein ligase ATL6"/>
    <property type="match status" value="1"/>
</dbReference>
<keyword evidence="12" id="KW-0472">Membrane</keyword>
<dbReference type="PANTHER" id="PTHR46913">
    <property type="entry name" value="RING-H2 FINGER PROTEIN ATL16"/>
    <property type="match status" value="1"/>
</dbReference>
<keyword evidence="7" id="KW-0479">Metal-binding</keyword>
<keyword evidence="5" id="KW-0808">Transferase</keyword>
<evidence type="ECO:0000256" key="13">
    <source>
        <dbReference type="PROSITE-ProRule" id="PRU00175"/>
    </source>
</evidence>
<dbReference type="Pfam" id="PF13639">
    <property type="entry name" value="zf-RING_2"/>
    <property type="match status" value="1"/>
</dbReference>
<feature type="domain" description="RING-type" evidence="15">
    <location>
        <begin position="140"/>
        <end position="182"/>
    </location>
</feature>
<dbReference type="InterPro" id="IPR044600">
    <property type="entry name" value="ATL1/ATL16-like"/>
</dbReference>
<evidence type="ECO:0000256" key="11">
    <source>
        <dbReference type="ARBA" id="ARBA00022989"/>
    </source>
</evidence>
<dbReference type="GO" id="GO:0061630">
    <property type="term" value="F:ubiquitin protein ligase activity"/>
    <property type="evidence" value="ECO:0007669"/>
    <property type="project" value="UniProtKB-EC"/>
</dbReference>
<keyword evidence="6" id="KW-0812">Transmembrane</keyword>
<evidence type="ECO:0000256" key="8">
    <source>
        <dbReference type="ARBA" id="ARBA00022771"/>
    </source>
</evidence>
<dbReference type="InterPro" id="IPR001841">
    <property type="entry name" value="Znf_RING"/>
</dbReference>
<dbReference type="EMBL" id="RWGY01000011">
    <property type="protein sequence ID" value="TVU29649.1"/>
    <property type="molecule type" value="Genomic_DNA"/>
</dbReference>
<feature type="region of interest" description="Disordered" evidence="14">
    <location>
        <begin position="1"/>
        <end position="80"/>
    </location>
</feature>
<comment type="catalytic activity">
    <reaction evidence="1">
        <text>S-ubiquitinyl-[E2 ubiquitin-conjugating enzyme]-L-cysteine + [acceptor protein]-L-lysine = [E2 ubiquitin-conjugating enzyme]-L-cysteine + N(6)-ubiquitinyl-[acceptor protein]-L-lysine.</text>
        <dbReference type="EC" id="2.3.2.27"/>
    </reaction>
</comment>
<evidence type="ECO:0000259" key="15">
    <source>
        <dbReference type="PROSITE" id="PS50089"/>
    </source>
</evidence>
<evidence type="ECO:0000256" key="7">
    <source>
        <dbReference type="ARBA" id="ARBA00022723"/>
    </source>
</evidence>
<dbReference type="PROSITE" id="PS50089">
    <property type="entry name" value="ZF_RING_2"/>
    <property type="match status" value="1"/>
</dbReference>
<feature type="region of interest" description="Disordered" evidence="14">
    <location>
        <begin position="253"/>
        <end position="272"/>
    </location>
</feature>
<evidence type="ECO:0000256" key="9">
    <source>
        <dbReference type="ARBA" id="ARBA00022786"/>
    </source>
</evidence>
<dbReference type="GO" id="GO:0016567">
    <property type="term" value="P:protein ubiquitination"/>
    <property type="evidence" value="ECO:0007669"/>
    <property type="project" value="InterPro"/>
</dbReference>
<dbReference type="GO" id="GO:0016020">
    <property type="term" value="C:membrane"/>
    <property type="evidence" value="ECO:0007669"/>
    <property type="project" value="UniProtKB-SubCell"/>
</dbReference>
<dbReference type="SMART" id="SM00184">
    <property type="entry name" value="RING"/>
    <property type="match status" value="1"/>
</dbReference>